<organism evidence="1">
    <name type="scientific">Nitrosopumilaceae spindle-shaped virus</name>
    <dbReference type="NCBI Taxonomy" id="3065433"/>
    <lineage>
        <taxon>Viruses</taxon>
    </lineage>
</organism>
<protein>
    <submittedName>
        <fullName evidence="1">ORF14</fullName>
    </submittedName>
</protein>
<name>A0AAT9J9M5_9VIRU</name>
<reference evidence="1" key="1">
    <citation type="journal article" date="2024" name="Environ. Microbiol. Rep.">
        <title>Hiding in plain sight: The discovery of complete genomes of 11 hypothetical spindle-shaped viruses that putatively infect mesophilic ammonia-oxidizing archaea.</title>
        <authorList>
            <person name="Ni Y."/>
            <person name="Xu T."/>
            <person name="Yan S."/>
            <person name="Chen L."/>
            <person name="Wang Y."/>
        </authorList>
    </citation>
    <scope>NUCLEOTIDE SEQUENCE</scope>
    <source>
        <strain evidence="1">NMJ1</strain>
    </source>
</reference>
<sequence>MNFQEAQNCILAVKPTMKAPYKPQLLKLVLESENLQDSKVNLQKKMASLNPQNKNYSWASCPVWKAIQTQKCPTGENLVIFDKTTKIFKMNVDTLTSEQKRKLISLVGDLLK</sequence>
<dbReference type="EMBL" id="BK067785">
    <property type="protein sequence ID" value="DBA51817.1"/>
    <property type="molecule type" value="Genomic_DNA"/>
</dbReference>
<reference evidence="1" key="2">
    <citation type="submission" date="2024-03" db="EMBL/GenBank/DDBJ databases">
        <authorList>
            <person name="Ni Y."/>
            <person name="Xu T."/>
            <person name="Yan S."/>
            <person name="Chen L."/>
            <person name="Wang Y."/>
        </authorList>
    </citation>
    <scope>NUCLEOTIDE SEQUENCE</scope>
    <source>
        <strain evidence="1">NMJ1</strain>
    </source>
</reference>
<evidence type="ECO:0000313" key="1">
    <source>
        <dbReference type="EMBL" id="DBA51817.1"/>
    </source>
</evidence>
<proteinExistence type="predicted"/>
<accession>A0AAT9J9M5</accession>